<dbReference type="PANTHER" id="PTHR43877">
    <property type="entry name" value="AMINOALKYLPHOSPHONATE N-ACETYLTRANSFERASE-RELATED-RELATED"/>
    <property type="match status" value="1"/>
</dbReference>
<proteinExistence type="predicted"/>
<reference evidence="4 5" key="1">
    <citation type="submission" date="2012-10" db="EMBL/GenBank/DDBJ databases">
        <title>Genome sequencing of Tanticharoenia sakaeratensis NBRC 103193.</title>
        <authorList>
            <person name="Azuma Y."/>
            <person name="Hadano H."/>
            <person name="Hirakawa H."/>
            <person name="Matsushita K."/>
        </authorList>
    </citation>
    <scope>NUCLEOTIDE SEQUENCE [LARGE SCALE GENOMIC DNA]</scope>
    <source>
        <strain evidence="4 5">NBRC 103193</strain>
    </source>
</reference>
<dbReference type="Proteomes" id="UP000032679">
    <property type="component" value="Unassembled WGS sequence"/>
</dbReference>
<dbReference type="GO" id="GO:0016747">
    <property type="term" value="F:acyltransferase activity, transferring groups other than amino-acyl groups"/>
    <property type="evidence" value="ECO:0007669"/>
    <property type="project" value="InterPro"/>
</dbReference>
<dbReference type="STRING" id="1231623.Tasa_004_087"/>
<dbReference type="AlphaFoldDB" id="A0A0D6MHB8"/>
<dbReference type="PROSITE" id="PS51186">
    <property type="entry name" value="GNAT"/>
    <property type="match status" value="1"/>
</dbReference>
<comment type="caution">
    <text evidence="4">The sequence shown here is derived from an EMBL/GenBank/DDBJ whole genome shotgun (WGS) entry which is preliminary data.</text>
</comment>
<dbReference type="OrthoDB" id="9797417at2"/>
<dbReference type="SUPFAM" id="SSF55729">
    <property type="entry name" value="Acyl-CoA N-acyltransferases (Nat)"/>
    <property type="match status" value="1"/>
</dbReference>
<keyword evidence="2" id="KW-0012">Acyltransferase</keyword>
<dbReference type="Pfam" id="PF13508">
    <property type="entry name" value="Acetyltransf_7"/>
    <property type="match status" value="1"/>
</dbReference>
<feature type="domain" description="N-acetyltransferase" evidence="3">
    <location>
        <begin position="5"/>
        <end position="153"/>
    </location>
</feature>
<protein>
    <recommendedName>
        <fullName evidence="3">N-acetyltransferase domain-containing protein</fullName>
    </recommendedName>
</protein>
<evidence type="ECO:0000313" key="4">
    <source>
        <dbReference type="EMBL" id="GAN53022.1"/>
    </source>
</evidence>
<dbReference type="InterPro" id="IPR000182">
    <property type="entry name" value="GNAT_dom"/>
</dbReference>
<keyword evidence="1" id="KW-0808">Transferase</keyword>
<dbReference type="CDD" id="cd04301">
    <property type="entry name" value="NAT_SF"/>
    <property type="match status" value="1"/>
</dbReference>
<evidence type="ECO:0000256" key="1">
    <source>
        <dbReference type="ARBA" id="ARBA00022679"/>
    </source>
</evidence>
<evidence type="ECO:0000313" key="5">
    <source>
        <dbReference type="Proteomes" id="UP000032679"/>
    </source>
</evidence>
<dbReference type="Gene3D" id="3.40.630.30">
    <property type="match status" value="1"/>
</dbReference>
<dbReference type="InterPro" id="IPR050832">
    <property type="entry name" value="Bact_Acetyltransf"/>
</dbReference>
<accession>A0A0D6MHB8</accession>
<dbReference type="InterPro" id="IPR016181">
    <property type="entry name" value="Acyl_CoA_acyltransferase"/>
</dbReference>
<dbReference type="EMBL" id="BALE01000004">
    <property type="protein sequence ID" value="GAN53022.1"/>
    <property type="molecule type" value="Genomic_DNA"/>
</dbReference>
<sequence>MNSDVVLRRAKAADTDALAEIWHVSLCSMTGVSESLILSRARCLERLLTEGPGWQIVVADAGDGIAAFVAWIAADGQGEGWLRELFVHPAAQGRRFGSRLLGAARAEMPMGFWLRTPADNVGGRRFYEREGLRFDGLRQDDGLPFTSAIYRWAGTLSS</sequence>
<evidence type="ECO:0000256" key="2">
    <source>
        <dbReference type="ARBA" id="ARBA00023315"/>
    </source>
</evidence>
<keyword evidence="5" id="KW-1185">Reference proteome</keyword>
<name>A0A0D6MHB8_9PROT</name>
<organism evidence="4 5">
    <name type="scientific">Tanticharoenia sakaeratensis NBRC 103193</name>
    <dbReference type="NCBI Taxonomy" id="1231623"/>
    <lineage>
        <taxon>Bacteria</taxon>
        <taxon>Pseudomonadati</taxon>
        <taxon>Pseudomonadota</taxon>
        <taxon>Alphaproteobacteria</taxon>
        <taxon>Acetobacterales</taxon>
        <taxon>Acetobacteraceae</taxon>
        <taxon>Tanticharoenia</taxon>
    </lineage>
</organism>
<gene>
    <name evidence="4" type="ORF">Tasa_004_087</name>
</gene>
<evidence type="ECO:0000259" key="3">
    <source>
        <dbReference type="PROSITE" id="PS51186"/>
    </source>
</evidence>
<dbReference type="RefSeq" id="WP_048846546.1">
    <property type="nucleotide sequence ID" value="NZ_BALE01000004.1"/>
</dbReference>